<evidence type="ECO:0000313" key="7">
    <source>
        <dbReference type="Proteomes" id="UP000265520"/>
    </source>
</evidence>
<evidence type="ECO:0000256" key="4">
    <source>
        <dbReference type="ARBA" id="ARBA00022927"/>
    </source>
</evidence>
<dbReference type="GO" id="GO:0005768">
    <property type="term" value="C:endosome"/>
    <property type="evidence" value="ECO:0007669"/>
    <property type="project" value="UniProtKB-SubCell"/>
</dbReference>
<keyword evidence="7" id="KW-1185">Reference proteome</keyword>
<organism evidence="6 7">
    <name type="scientific">Trifolium medium</name>
    <dbReference type="NCBI Taxonomy" id="97028"/>
    <lineage>
        <taxon>Eukaryota</taxon>
        <taxon>Viridiplantae</taxon>
        <taxon>Streptophyta</taxon>
        <taxon>Embryophyta</taxon>
        <taxon>Tracheophyta</taxon>
        <taxon>Spermatophyta</taxon>
        <taxon>Magnoliopsida</taxon>
        <taxon>eudicotyledons</taxon>
        <taxon>Gunneridae</taxon>
        <taxon>Pentapetalae</taxon>
        <taxon>rosids</taxon>
        <taxon>fabids</taxon>
        <taxon>Fabales</taxon>
        <taxon>Fabaceae</taxon>
        <taxon>Papilionoideae</taxon>
        <taxon>50 kb inversion clade</taxon>
        <taxon>NPAAA clade</taxon>
        <taxon>Hologalegina</taxon>
        <taxon>IRL clade</taxon>
        <taxon>Trifolieae</taxon>
        <taxon>Trifolium</taxon>
    </lineage>
</organism>
<feature type="non-terminal residue" evidence="6">
    <location>
        <position position="1"/>
    </location>
</feature>
<proteinExistence type="predicted"/>
<dbReference type="InterPro" id="IPR037202">
    <property type="entry name" value="ESCRT_assembly_dom"/>
</dbReference>
<feature type="domain" description="SB" evidence="5">
    <location>
        <begin position="2"/>
        <end position="27"/>
    </location>
</feature>
<dbReference type="Pfam" id="PF09454">
    <property type="entry name" value="Vps23_core"/>
    <property type="match status" value="1"/>
</dbReference>
<accession>A0A392NF06</accession>
<evidence type="ECO:0000256" key="1">
    <source>
        <dbReference type="ARBA" id="ARBA00004177"/>
    </source>
</evidence>
<dbReference type="GO" id="GO:0015031">
    <property type="term" value="P:protein transport"/>
    <property type="evidence" value="ECO:0007669"/>
    <property type="project" value="UniProtKB-KW"/>
</dbReference>
<dbReference type="EMBL" id="LXQA010037289">
    <property type="protein sequence ID" value="MCH98322.1"/>
    <property type="molecule type" value="Genomic_DNA"/>
</dbReference>
<sequence>AVPFDQYMRSVRVLSREQFFHRATAAKVRAAQLQAQVANMAARNHHYGS</sequence>
<name>A0A392NF06_9FABA</name>
<dbReference type="SUPFAM" id="SSF140111">
    <property type="entry name" value="Endosomal sorting complex assembly domain"/>
    <property type="match status" value="1"/>
</dbReference>
<reference evidence="6 7" key="1">
    <citation type="journal article" date="2018" name="Front. Plant Sci.">
        <title>Red Clover (Trifolium pratense) and Zigzag Clover (T. medium) - A Picture of Genomic Similarities and Differences.</title>
        <authorList>
            <person name="Dluhosova J."/>
            <person name="Istvanek J."/>
            <person name="Nedelnik J."/>
            <person name="Repkova J."/>
        </authorList>
    </citation>
    <scope>NUCLEOTIDE SEQUENCE [LARGE SCALE GENOMIC DNA]</scope>
    <source>
        <strain evidence="7">cv. 10/8</strain>
        <tissue evidence="6">Leaf</tissue>
    </source>
</reference>
<dbReference type="AlphaFoldDB" id="A0A392NF06"/>
<keyword evidence="4" id="KW-0653">Protein transport</keyword>
<dbReference type="Proteomes" id="UP000265520">
    <property type="component" value="Unassembled WGS sequence"/>
</dbReference>
<keyword evidence="2" id="KW-0813">Transport</keyword>
<evidence type="ECO:0000256" key="3">
    <source>
        <dbReference type="ARBA" id="ARBA00022753"/>
    </source>
</evidence>
<evidence type="ECO:0000313" key="6">
    <source>
        <dbReference type="EMBL" id="MCH98322.1"/>
    </source>
</evidence>
<comment type="subcellular location">
    <subcellularLocation>
        <location evidence="1">Endosome</location>
    </subcellularLocation>
</comment>
<dbReference type="InterPro" id="IPR017916">
    <property type="entry name" value="SB_dom"/>
</dbReference>
<keyword evidence="3" id="KW-0967">Endosome</keyword>
<evidence type="ECO:0000256" key="2">
    <source>
        <dbReference type="ARBA" id="ARBA00022448"/>
    </source>
</evidence>
<dbReference type="Gene3D" id="6.10.140.820">
    <property type="match status" value="1"/>
</dbReference>
<evidence type="ECO:0000259" key="5">
    <source>
        <dbReference type="Pfam" id="PF09454"/>
    </source>
</evidence>
<comment type="caution">
    <text evidence="6">The sequence shown here is derived from an EMBL/GenBank/DDBJ whole genome shotgun (WGS) entry which is preliminary data.</text>
</comment>
<protein>
    <submittedName>
        <fullName evidence="6">Protein ELC-like</fullName>
    </submittedName>
</protein>
<gene>
    <name evidence="6" type="ORF">A2U01_0019322</name>
</gene>